<protein>
    <submittedName>
        <fullName evidence="10">Iron chelate uptake ABC transporter family permease subunit</fullName>
    </submittedName>
</protein>
<evidence type="ECO:0000256" key="4">
    <source>
        <dbReference type="ARBA" id="ARBA00022475"/>
    </source>
</evidence>
<feature type="transmembrane region" description="Helical" evidence="9">
    <location>
        <begin position="170"/>
        <end position="191"/>
    </location>
</feature>
<keyword evidence="6 9" id="KW-1133">Transmembrane helix</keyword>
<evidence type="ECO:0000256" key="7">
    <source>
        <dbReference type="ARBA" id="ARBA00023136"/>
    </source>
</evidence>
<evidence type="ECO:0000256" key="6">
    <source>
        <dbReference type="ARBA" id="ARBA00022989"/>
    </source>
</evidence>
<feature type="transmembrane region" description="Helical" evidence="9">
    <location>
        <begin position="84"/>
        <end position="101"/>
    </location>
</feature>
<evidence type="ECO:0000313" key="11">
    <source>
        <dbReference type="Proteomes" id="UP001582793"/>
    </source>
</evidence>
<feature type="transmembrane region" description="Helical" evidence="9">
    <location>
        <begin position="139"/>
        <end position="158"/>
    </location>
</feature>
<dbReference type="Pfam" id="PF01032">
    <property type="entry name" value="FecCD"/>
    <property type="match status" value="1"/>
</dbReference>
<dbReference type="PANTHER" id="PTHR30472:SF1">
    <property type="entry name" value="FE(3+) DICITRATE TRANSPORT SYSTEM PERMEASE PROTEIN FECC-RELATED"/>
    <property type="match status" value="1"/>
</dbReference>
<feature type="transmembrane region" description="Helical" evidence="9">
    <location>
        <begin position="328"/>
        <end position="346"/>
    </location>
</feature>
<evidence type="ECO:0000256" key="9">
    <source>
        <dbReference type="SAM" id="Phobius"/>
    </source>
</evidence>
<dbReference type="PANTHER" id="PTHR30472">
    <property type="entry name" value="FERRIC ENTEROBACTIN TRANSPORT SYSTEM PERMEASE PROTEIN"/>
    <property type="match status" value="1"/>
</dbReference>
<evidence type="ECO:0000256" key="5">
    <source>
        <dbReference type="ARBA" id="ARBA00022692"/>
    </source>
</evidence>
<name>A0ABV5D4U4_9ACTN</name>
<comment type="subcellular location">
    <subcellularLocation>
        <location evidence="1">Cell membrane</location>
        <topology evidence="1">Multi-pass membrane protein</topology>
    </subcellularLocation>
</comment>
<evidence type="ECO:0000256" key="3">
    <source>
        <dbReference type="ARBA" id="ARBA00022448"/>
    </source>
</evidence>
<evidence type="ECO:0000256" key="8">
    <source>
        <dbReference type="SAM" id="MobiDB-lite"/>
    </source>
</evidence>
<evidence type="ECO:0000256" key="2">
    <source>
        <dbReference type="ARBA" id="ARBA00007935"/>
    </source>
</evidence>
<keyword evidence="7 9" id="KW-0472">Membrane</keyword>
<proteinExistence type="inferred from homology"/>
<dbReference type="CDD" id="cd06550">
    <property type="entry name" value="TM_ABC_iron-siderophores_like"/>
    <property type="match status" value="1"/>
</dbReference>
<keyword evidence="5 9" id="KW-0812">Transmembrane</keyword>
<organism evidence="10 11">
    <name type="scientific">Polymorphospora lycopeni</name>
    <dbReference type="NCBI Taxonomy" id="3140240"/>
    <lineage>
        <taxon>Bacteria</taxon>
        <taxon>Bacillati</taxon>
        <taxon>Actinomycetota</taxon>
        <taxon>Actinomycetes</taxon>
        <taxon>Micromonosporales</taxon>
        <taxon>Micromonosporaceae</taxon>
        <taxon>Polymorphospora</taxon>
    </lineage>
</organism>
<dbReference type="InterPro" id="IPR000522">
    <property type="entry name" value="ABC_transptr_permease_BtuC"/>
</dbReference>
<keyword evidence="11" id="KW-1185">Reference proteome</keyword>
<feature type="transmembrane region" description="Helical" evidence="9">
    <location>
        <begin position="300"/>
        <end position="322"/>
    </location>
</feature>
<evidence type="ECO:0000256" key="1">
    <source>
        <dbReference type="ARBA" id="ARBA00004651"/>
    </source>
</evidence>
<comment type="similarity">
    <text evidence="2">Belongs to the binding-protein-dependent transport system permease family. FecCD subfamily.</text>
</comment>
<dbReference type="InterPro" id="IPR037294">
    <property type="entry name" value="ABC_BtuC-like"/>
</dbReference>
<reference evidence="10 11" key="1">
    <citation type="submission" date="2024-04" db="EMBL/GenBank/DDBJ databases">
        <title>Polymorphospora sp. isolated from Baiyangdian Lake in Xiong'an New Area.</title>
        <authorList>
            <person name="Zhang X."/>
            <person name="Liu J."/>
        </authorList>
    </citation>
    <scope>NUCLEOTIDE SEQUENCE [LARGE SCALE GENOMIC DNA]</scope>
    <source>
        <strain evidence="10 11">2-325</strain>
    </source>
</reference>
<feature type="transmembrane region" description="Helical" evidence="9">
    <location>
        <begin position="30"/>
        <end position="52"/>
    </location>
</feature>
<feature type="compositionally biased region" description="Low complexity" evidence="8">
    <location>
        <begin position="7"/>
        <end position="24"/>
    </location>
</feature>
<feature type="region of interest" description="Disordered" evidence="8">
    <location>
        <begin position="1"/>
        <end position="24"/>
    </location>
</feature>
<keyword evidence="4" id="KW-1003">Cell membrane</keyword>
<comment type="caution">
    <text evidence="10">The sequence shown here is derived from an EMBL/GenBank/DDBJ whole genome shotgun (WGS) entry which is preliminary data.</text>
</comment>
<sequence>MTTARLGGPTAKAPGATGPARTAGAGPRRITGLLAGVAVLAAVMLASVAIGARPVPPAAVWDALTAYDGSPDAVAVRDLRMPRTLLGVAVGVALGLAGALMQALTRNPLADPGILGVNAGAAAAIVTALSLLGLSHPGVYVWFGLLGAAGAFALVYLLGARGGSASPARLAVAGTAVAAALAAFTSAVVLFDAGAFDEFRFWAVGSIADRDLSVLWQVGPLIAAGALLAATLGRGLNAIALGDDTGRALGARPGTVRGLAALAAVILAAGATAAAGPIGFVGLAVPHAARAITGPDQRWVLAYSAVLAPILLLAADVTGRLLARPGELEAGVVTALVGAPVFIALVRRVRIARL</sequence>
<keyword evidence="3" id="KW-0813">Transport</keyword>
<feature type="transmembrane region" description="Helical" evidence="9">
    <location>
        <begin position="113"/>
        <end position="133"/>
    </location>
</feature>
<dbReference type="Proteomes" id="UP001582793">
    <property type="component" value="Unassembled WGS sequence"/>
</dbReference>
<dbReference type="Gene3D" id="1.10.3470.10">
    <property type="entry name" value="ABC transporter involved in vitamin B12 uptake, BtuC"/>
    <property type="match status" value="1"/>
</dbReference>
<dbReference type="SUPFAM" id="SSF81345">
    <property type="entry name" value="ABC transporter involved in vitamin B12 uptake, BtuC"/>
    <property type="match status" value="1"/>
</dbReference>
<feature type="transmembrane region" description="Helical" evidence="9">
    <location>
        <begin position="259"/>
        <end position="288"/>
    </location>
</feature>
<dbReference type="EMBL" id="JBCGDC010000190">
    <property type="protein sequence ID" value="MFB6398013.1"/>
    <property type="molecule type" value="Genomic_DNA"/>
</dbReference>
<evidence type="ECO:0000313" key="10">
    <source>
        <dbReference type="EMBL" id="MFB6398013.1"/>
    </source>
</evidence>
<accession>A0ABV5D4U4</accession>
<gene>
    <name evidence="10" type="ORF">AAFH96_33790</name>
</gene>